<evidence type="ECO:0000313" key="12">
    <source>
        <dbReference type="Proteomes" id="UP000016923"/>
    </source>
</evidence>
<dbReference type="eggNOG" id="KOG1290">
    <property type="taxonomic scope" value="Eukaryota"/>
</dbReference>
<dbReference type="GO" id="GO:0005524">
    <property type="term" value="F:ATP binding"/>
    <property type="evidence" value="ECO:0007669"/>
    <property type="project" value="UniProtKB-UniRule"/>
</dbReference>
<evidence type="ECO:0000256" key="8">
    <source>
        <dbReference type="ARBA" id="ARBA00048679"/>
    </source>
</evidence>
<feature type="domain" description="Protein kinase" evidence="10">
    <location>
        <begin position="154"/>
        <end position="494"/>
    </location>
</feature>
<comment type="catalytic activity">
    <reaction evidence="8">
        <text>L-seryl-[protein] + ATP = O-phospho-L-seryl-[protein] + ADP + H(+)</text>
        <dbReference type="Rhea" id="RHEA:17989"/>
        <dbReference type="Rhea" id="RHEA-COMP:9863"/>
        <dbReference type="Rhea" id="RHEA-COMP:11604"/>
        <dbReference type="ChEBI" id="CHEBI:15378"/>
        <dbReference type="ChEBI" id="CHEBI:29999"/>
        <dbReference type="ChEBI" id="CHEBI:30616"/>
        <dbReference type="ChEBI" id="CHEBI:83421"/>
        <dbReference type="ChEBI" id="CHEBI:456216"/>
        <dbReference type="EC" id="2.7.11.1"/>
    </reaction>
</comment>
<gene>
    <name evidence="11" type="ORF">F503_02189</name>
</gene>
<dbReference type="SUPFAM" id="SSF56112">
    <property type="entry name" value="Protein kinase-like (PK-like)"/>
    <property type="match status" value="1"/>
</dbReference>
<dbReference type="PANTHER" id="PTHR47634:SF9">
    <property type="entry name" value="PROTEIN KINASE DOMAIN-CONTAINING PROTEIN-RELATED"/>
    <property type="match status" value="1"/>
</dbReference>
<comment type="catalytic activity">
    <reaction evidence="7">
        <text>L-threonyl-[protein] + ATP = O-phospho-L-threonyl-[protein] + ADP + H(+)</text>
        <dbReference type="Rhea" id="RHEA:46608"/>
        <dbReference type="Rhea" id="RHEA-COMP:11060"/>
        <dbReference type="Rhea" id="RHEA-COMP:11605"/>
        <dbReference type="ChEBI" id="CHEBI:15378"/>
        <dbReference type="ChEBI" id="CHEBI:30013"/>
        <dbReference type="ChEBI" id="CHEBI:30616"/>
        <dbReference type="ChEBI" id="CHEBI:61977"/>
        <dbReference type="ChEBI" id="CHEBI:456216"/>
        <dbReference type="EC" id="2.7.11.1"/>
    </reaction>
</comment>
<dbReference type="OMA" id="VCEASQM"/>
<sequence length="496" mass="56251">MRQHWAIDRKYTGRSVDERFYPKANANLGPHSIFGTYTTLAAKNSLCCYGAASTMALHRVVCRHSSRAWQRLSCSVSVPARPQPPPTLAPARPFSSLMTRLGLARRPRSAPRTMPTTGFDAIAHEQLVEEEDMPEYRAEHFYPVRLGEFFHDRFQTVAKLGYGSSSTIWLARDLQDHQYVALKVYIHNSLQHRELPFYEHLDNVLPSRHPGAKNIRKLLGSFQVAGPHGTHMVLVLQVSQMSIRDMDTVFMNGRGFDEIFVKGAIKELLRGLDFLHSKVQCVHTDVHPGNLLLGADDDSIFQQLEEAEFKNPVPRKQVGDRTIYLSRLMKPKVGPLLLSDFGEARLGPGPHAGDIMPIMYRAPETLLHIQWSYAVDIWSVGLTAWDLLQGRTLFSARKDDGSFSDGVHLAELIAALGPPPQQLLDRHRARALKYWDEQGNWGDFVPIPTEKTLEATETKLNENRTLFLSFIRRALTWDPDARPTARELLRDPWLVI</sequence>
<dbReference type="EC" id="2.7.11.1" evidence="1"/>
<dbReference type="SMART" id="SM00220">
    <property type="entry name" value="S_TKc"/>
    <property type="match status" value="1"/>
</dbReference>
<dbReference type="OrthoDB" id="5979581at2759"/>
<accession>S3CX79</accession>
<reference evidence="11 12" key="1">
    <citation type="journal article" date="2013" name="BMC Genomics">
        <title>The genome and transcriptome of the pine saprophyte Ophiostoma piceae, and a comparison with the bark beetle-associated pine pathogen Grosmannia clavigera.</title>
        <authorList>
            <person name="Haridas S."/>
            <person name="Wang Y."/>
            <person name="Lim L."/>
            <person name="Massoumi Alamouti S."/>
            <person name="Jackman S."/>
            <person name="Docking R."/>
            <person name="Robertson G."/>
            <person name="Birol I."/>
            <person name="Bohlmann J."/>
            <person name="Breuil C."/>
        </authorList>
    </citation>
    <scope>NUCLEOTIDE SEQUENCE [LARGE SCALE GENOMIC DNA]</scope>
    <source>
        <strain evidence="11 12">UAMH 11346</strain>
    </source>
</reference>
<evidence type="ECO:0000256" key="3">
    <source>
        <dbReference type="ARBA" id="ARBA00022679"/>
    </source>
</evidence>
<dbReference type="Gene3D" id="3.30.200.20">
    <property type="entry name" value="Phosphorylase Kinase, domain 1"/>
    <property type="match status" value="1"/>
</dbReference>
<evidence type="ECO:0000256" key="1">
    <source>
        <dbReference type="ARBA" id="ARBA00012513"/>
    </source>
</evidence>
<keyword evidence="12" id="KW-1185">Reference proteome</keyword>
<name>S3CX79_OPHP1</name>
<protein>
    <recommendedName>
        <fullName evidence="1">non-specific serine/threonine protein kinase</fullName>
        <ecNumber evidence="1">2.7.11.1</ecNumber>
    </recommendedName>
</protein>
<keyword evidence="6 9" id="KW-0067">ATP-binding</keyword>
<dbReference type="InterPro" id="IPR000719">
    <property type="entry name" value="Prot_kinase_dom"/>
</dbReference>
<dbReference type="STRING" id="1262450.S3CX79"/>
<dbReference type="PANTHER" id="PTHR47634">
    <property type="entry name" value="PROTEIN KINASE DOMAIN-CONTAINING PROTEIN-RELATED"/>
    <property type="match status" value="1"/>
</dbReference>
<dbReference type="InterPro" id="IPR017441">
    <property type="entry name" value="Protein_kinase_ATP_BS"/>
</dbReference>
<dbReference type="GO" id="GO:0004674">
    <property type="term" value="F:protein serine/threonine kinase activity"/>
    <property type="evidence" value="ECO:0007669"/>
    <property type="project" value="UniProtKB-KW"/>
</dbReference>
<dbReference type="EMBL" id="KE148156">
    <property type="protein sequence ID" value="EPE05450.1"/>
    <property type="molecule type" value="Genomic_DNA"/>
</dbReference>
<keyword evidence="5 11" id="KW-0418">Kinase</keyword>
<evidence type="ECO:0000256" key="2">
    <source>
        <dbReference type="ARBA" id="ARBA00022527"/>
    </source>
</evidence>
<evidence type="ECO:0000256" key="9">
    <source>
        <dbReference type="PROSITE-ProRule" id="PRU10141"/>
    </source>
</evidence>
<dbReference type="InterPro" id="IPR011009">
    <property type="entry name" value="Kinase-like_dom_sf"/>
</dbReference>
<organism evidence="11 12">
    <name type="scientific">Ophiostoma piceae (strain UAMH 11346)</name>
    <name type="common">Sap stain fungus</name>
    <dbReference type="NCBI Taxonomy" id="1262450"/>
    <lineage>
        <taxon>Eukaryota</taxon>
        <taxon>Fungi</taxon>
        <taxon>Dikarya</taxon>
        <taxon>Ascomycota</taxon>
        <taxon>Pezizomycotina</taxon>
        <taxon>Sordariomycetes</taxon>
        <taxon>Sordariomycetidae</taxon>
        <taxon>Ophiostomatales</taxon>
        <taxon>Ophiostomataceae</taxon>
        <taxon>Ophiostoma</taxon>
    </lineage>
</organism>
<keyword evidence="3" id="KW-0808">Transferase</keyword>
<dbReference type="GO" id="GO:0050684">
    <property type="term" value="P:regulation of mRNA processing"/>
    <property type="evidence" value="ECO:0007669"/>
    <property type="project" value="TreeGrafter"/>
</dbReference>
<dbReference type="VEuPathDB" id="FungiDB:F503_02189"/>
<evidence type="ECO:0000256" key="5">
    <source>
        <dbReference type="ARBA" id="ARBA00022777"/>
    </source>
</evidence>
<dbReference type="HOGENOM" id="CLU_000288_81_1_1"/>
<dbReference type="InterPro" id="IPR051334">
    <property type="entry name" value="SRPK"/>
</dbReference>
<keyword evidence="2" id="KW-0723">Serine/threonine-protein kinase</keyword>
<evidence type="ECO:0000256" key="6">
    <source>
        <dbReference type="ARBA" id="ARBA00022840"/>
    </source>
</evidence>
<dbReference type="Gene3D" id="1.10.510.10">
    <property type="entry name" value="Transferase(Phosphotransferase) domain 1"/>
    <property type="match status" value="1"/>
</dbReference>
<dbReference type="PROSITE" id="PS00107">
    <property type="entry name" value="PROTEIN_KINASE_ATP"/>
    <property type="match status" value="1"/>
</dbReference>
<dbReference type="AlphaFoldDB" id="S3CX79"/>
<dbReference type="Proteomes" id="UP000016923">
    <property type="component" value="Unassembled WGS sequence"/>
</dbReference>
<dbReference type="PROSITE" id="PS50011">
    <property type="entry name" value="PROTEIN_KINASE_DOM"/>
    <property type="match status" value="1"/>
</dbReference>
<evidence type="ECO:0000259" key="10">
    <source>
        <dbReference type="PROSITE" id="PS50011"/>
    </source>
</evidence>
<keyword evidence="4 9" id="KW-0547">Nucleotide-binding</keyword>
<evidence type="ECO:0000256" key="7">
    <source>
        <dbReference type="ARBA" id="ARBA00047899"/>
    </source>
</evidence>
<evidence type="ECO:0000256" key="4">
    <source>
        <dbReference type="ARBA" id="ARBA00022741"/>
    </source>
</evidence>
<dbReference type="GO" id="GO:0000245">
    <property type="term" value="P:spliceosomal complex assembly"/>
    <property type="evidence" value="ECO:0007669"/>
    <property type="project" value="TreeGrafter"/>
</dbReference>
<evidence type="ECO:0000313" key="11">
    <source>
        <dbReference type="EMBL" id="EPE05450.1"/>
    </source>
</evidence>
<dbReference type="Pfam" id="PF00069">
    <property type="entry name" value="Pkinase"/>
    <property type="match status" value="1"/>
</dbReference>
<feature type="binding site" evidence="9">
    <location>
        <position position="183"/>
    </location>
    <ligand>
        <name>ATP</name>
        <dbReference type="ChEBI" id="CHEBI:30616"/>
    </ligand>
</feature>
<proteinExistence type="predicted"/>